<feature type="domain" description="RING-type" evidence="15">
    <location>
        <begin position="309"/>
        <end position="576"/>
    </location>
</feature>
<keyword evidence="10 13" id="KW-0863">Zinc-finger</keyword>
<evidence type="ECO:0000259" key="15">
    <source>
        <dbReference type="PROSITE" id="PS51873"/>
    </source>
</evidence>
<dbReference type="GO" id="GO:0061630">
    <property type="term" value="F:ubiquitin protein ligase activity"/>
    <property type="evidence" value="ECO:0007669"/>
    <property type="project" value="UniProtKB-EC"/>
</dbReference>
<evidence type="ECO:0000256" key="6">
    <source>
        <dbReference type="ARBA" id="ARBA00012251"/>
    </source>
</evidence>
<protein>
    <recommendedName>
        <fullName evidence="6">RBR-type E3 ubiquitin transferase</fullName>
        <ecNumber evidence="6">2.3.2.31</ecNumber>
    </recommendedName>
</protein>
<keyword evidence="7" id="KW-0808">Transferase</keyword>
<accession>A0A8J6CU78</accession>
<evidence type="ECO:0000256" key="3">
    <source>
        <dbReference type="ARBA" id="ARBA00003976"/>
    </source>
</evidence>
<dbReference type="OrthoDB" id="9977870at2759"/>
<reference evidence="16 17" key="1">
    <citation type="journal article" date="2021" name="bioRxiv">
        <title>The Gossypium anomalum genome as a resource for cotton improvement and evolutionary analysis of hybrid incompatibility.</title>
        <authorList>
            <person name="Grover C.E."/>
            <person name="Yuan D."/>
            <person name="Arick M.A."/>
            <person name="Miller E.R."/>
            <person name="Hu G."/>
            <person name="Peterson D.G."/>
            <person name="Wendel J.F."/>
            <person name="Udall J.A."/>
        </authorList>
    </citation>
    <scope>NUCLEOTIDE SEQUENCE [LARGE SCALE GENOMIC DNA]</scope>
    <source>
        <strain evidence="16">JFW-Udall</strain>
        <tissue evidence="16">Leaf</tissue>
    </source>
</reference>
<dbReference type="SMART" id="SM00647">
    <property type="entry name" value="IBR"/>
    <property type="match status" value="1"/>
</dbReference>
<feature type="domain" description="RING-type" evidence="14">
    <location>
        <begin position="313"/>
        <end position="357"/>
    </location>
</feature>
<dbReference type="Gene3D" id="3.30.40.10">
    <property type="entry name" value="Zinc/RING finger domain, C3HC4 (zinc finger)"/>
    <property type="match status" value="1"/>
</dbReference>
<evidence type="ECO:0000256" key="2">
    <source>
        <dbReference type="ARBA" id="ARBA00001947"/>
    </source>
</evidence>
<dbReference type="Gene3D" id="3.30.420.10">
    <property type="entry name" value="Ribonuclease H-like superfamily/Ribonuclease H"/>
    <property type="match status" value="1"/>
</dbReference>
<organism evidence="16 17">
    <name type="scientific">Gossypium anomalum</name>
    <dbReference type="NCBI Taxonomy" id="47600"/>
    <lineage>
        <taxon>Eukaryota</taxon>
        <taxon>Viridiplantae</taxon>
        <taxon>Streptophyta</taxon>
        <taxon>Embryophyta</taxon>
        <taxon>Tracheophyta</taxon>
        <taxon>Spermatophyta</taxon>
        <taxon>Magnoliopsida</taxon>
        <taxon>eudicotyledons</taxon>
        <taxon>Gunneridae</taxon>
        <taxon>Pentapetalae</taxon>
        <taxon>rosids</taxon>
        <taxon>malvids</taxon>
        <taxon>Malvales</taxon>
        <taxon>Malvaceae</taxon>
        <taxon>Malvoideae</taxon>
        <taxon>Gossypium</taxon>
    </lineage>
</organism>
<dbReference type="PROSITE" id="PS51873">
    <property type="entry name" value="TRIAD"/>
    <property type="match status" value="1"/>
</dbReference>
<keyword evidence="12" id="KW-0862">Zinc</keyword>
<keyword evidence="17" id="KW-1185">Reference proteome</keyword>
<dbReference type="InterPro" id="IPR002156">
    <property type="entry name" value="RNaseH_domain"/>
</dbReference>
<dbReference type="PROSITE" id="PS50089">
    <property type="entry name" value="ZF_RING_2"/>
    <property type="match status" value="1"/>
</dbReference>
<dbReference type="FunFam" id="3.30.40.10:FF:000230">
    <property type="entry name" value="RBR-type E3 ubiquitin transferase"/>
    <property type="match status" value="1"/>
</dbReference>
<dbReference type="Proteomes" id="UP000701853">
    <property type="component" value="Chromosome 9"/>
</dbReference>
<evidence type="ECO:0000256" key="1">
    <source>
        <dbReference type="ARBA" id="ARBA00001798"/>
    </source>
</evidence>
<dbReference type="InterPro" id="IPR002867">
    <property type="entry name" value="IBR_dom"/>
</dbReference>
<dbReference type="InterPro" id="IPR031127">
    <property type="entry name" value="E3_UB_ligase_RBR"/>
</dbReference>
<comment type="caution">
    <text evidence="16">The sequence shown here is derived from an EMBL/GenBank/DDBJ whole genome shotgun (WGS) entry which is preliminary data.</text>
</comment>
<evidence type="ECO:0000256" key="9">
    <source>
        <dbReference type="ARBA" id="ARBA00022737"/>
    </source>
</evidence>
<evidence type="ECO:0000256" key="7">
    <source>
        <dbReference type="ARBA" id="ARBA00022679"/>
    </source>
</evidence>
<dbReference type="CDD" id="cd22582">
    <property type="entry name" value="BRcat_RBR_unk"/>
    <property type="match status" value="1"/>
</dbReference>
<dbReference type="UniPathway" id="UPA00143"/>
<evidence type="ECO:0000256" key="10">
    <source>
        <dbReference type="ARBA" id="ARBA00022771"/>
    </source>
</evidence>
<evidence type="ECO:0000256" key="4">
    <source>
        <dbReference type="ARBA" id="ARBA00004906"/>
    </source>
</evidence>
<dbReference type="GO" id="GO:0003676">
    <property type="term" value="F:nucleic acid binding"/>
    <property type="evidence" value="ECO:0007669"/>
    <property type="project" value="InterPro"/>
</dbReference>
<dbReference type="InterPro" id="IPR044066">
    <property type="entry name" value="TRIAD_supradom"/>
</dbReference>
<evidence type="ECO:0000313" key="17">
    <source>
        <dbReference type="Proteomes" id="UP000701853"/>
    </source>
</evidence>
<dbReference type="EC" id="2.3.2.31" evidence="6"/>
<dbReference type="GO" id="GO:0004523">
    <property type="term" value="F:RNA-DNA hybrid ribonuclease activity"/>
    <property type="evidence" value="ECO:0007669"/>
    <property type="project" value="InterPro"/>
</dbReference>
<dbReference type="InterPro" id="IPR036397">
    <property type="entry name" value="RNaseH_sf"/>
</dbReference>
<dbReference type="AlphaFoldDB" id="A0A8J6CU78"/>
<dbReference type="Pfam" id="PF13456">
    <property type="entry name" value="RVT_3"/>
    <property type="match status" value="1"/>
</dbReference>
<evidence type="ECO:0000256" key="11">
    <source>
        <dbReference type="ARBA" id="ARBA00022786"/>
    </source>
</evidence>
<evidence type="ECO:0000313" key="16">
    <source>
        <dbReference type="EMBL" id="KAG8483576.1"/>
    </source>
</evidence>
<comment type="cofactor">
    <cofactor evidence="2">
        <name>Zn(2+)</name>
        <dbReference type="ChEBI" id="CHEBI:29105"/>
    </cofactor>
</comment>
<dbReference type="PROSITE" id="PS00518">
    <property type="entry name" value="ZF_RING_1"/>
    <property type="match status" value="1"/>
</dbReference>
<dbReference type="InterPro" id="IPR013083">
    <property type="entry name" value="Znf_RING/FYVE/PHD"/>
</dbReference>
<comment type="function">
    <text evidence="3">Might act as an E3 ubiquitin-protein ligase, or as part of E3 complex, which accepts ubiquitin from specific E2 ubiquitin-conjugating enzymes and then transfers it to substrates.</text>
</comment>
<sequence length="576" mass="66048">MENHSRDKGKATQTDNEDNDDLKSVLTLQRHLLMEAKTLDSDLDFAFQLQMQEAFSASLPLDHSSSSLDDTLSPPSDMGFDYVTLMLQDIERFEMERKDRGESEEEMRRFRNDLNRSIYDQNFSRYIMNVPEQEWNNYGDNYERPYDGNVVEAQNEGFRVYVKGLVSEERIREMKVTVGGVGVAICDFWNNLVLELRKKLDGAEFMTGEMAGVEAVIHGLDVALSLDLKRVTLFVDDFLVYQFITGRQQPRQSKLGTKVNEVSLLQKRFTYFQPSFAARNDMSFVFKLARDAIVSQITWPAETSDGKGLKETCMICFEDIDATQMFTVDGCFHRYCFACMKQHVEVKLLNAMVASCPHEGCNNEVTIDSCGKFLDPKLVEIMSNRKKEASIAVSEKVYCAFPRCSALMSKSEVLQYTRTVMLVAEKSGARKCVKCHRFFCIYCKVPWHFDMTCIDYKRLNPHPARGDAMLNTLATKKQWREYVDLSSATLVEPSGVTRNQHVPVQYGMSVTLYIIDEEGNDVIVRGRNREKTMNSLLSFFPPSSKLLVWVDVCWRYISSEFDDFTSCIGIAYCHTL</sequence>
<keyword evidence="11" id="KW-0833">Ubl conjugation pathway</keyword>
<dbReference type="SUPFAM" id="SSF57850">
    <property type="entry name" value="RING/U-box"/>
    <property type="match status" value="1"/>
</dbReference>
<dbReference type="PANTHER" id="PTHR11685">
    <property type="entry name" value="RBR FAMILY RING FINGER AND IBR DOMAIN-CONTAINING"/>
    <property type="match status" value="1"/>
</dbReference>
<gene>
    <name evidence="16" type="ORF">CXB51_022442</name>
</gene>
<dbReference type="GO" id="GO:0016567">
    <property type="term" value="P:protein ubiquitination"/>
    <property type="evidence" value="ECO:0007669"/>
    <property type="project" value="UniProtKB-UniPathway"/>
</dbReference>
<comment type="similarity">
    <text evidence="5">Belongs to the RBR family. Ariadne subfamily.</text>
</comment>
<evidence type="ECO:0000256" key="5">
    <source>
        <dbReference type="ARBA" id="ARBA00005884"/>
    </source>
</evidence>
<evidence type="ECO:0000256" key="12">
    <source>
        <dbReference type="ARBA" id="ARBA00022833"/>
    </source>
</evidence>
<dbReference type="EMBL" id="JAHUZN010000009">
    <property type="protein sequence ID" value="KAG8483576.1"/>
    <property type="molecule type" value="Genomic_DNA"/>
</dbReference>
<keyword evidence="8" id="KW-0479">Metal-binding</keyword>
<dbReference type="FunFam" id="3.30.420.10:FF:000076">
    <property type="entry name" value="RBR-type E3 ubiquitin transferase"/>
    <property type="match status" value="1"/>
</dbReference>
<dbReference type="Pfam" id="PF01485">
    <property type="entry name" value="IBR"/>
    <property type="match status" value="1"/>
</dbReference>
<name>A0A8J6CU78_9ROSI</name>
<dbReference type="InterPro" id="IPR001841">
    <property type="entry name" value="Znf_RING"/>
</dbReference>
<dbReference type="GO" id="GO:0008270">
    <property type="term" value="F:zinc ion binding"/>
    <property type="evidence" value="ECO:0007669"/>
    <property type="project" value="UniProtKB-KW"/>
</dbReference>
<evidence type="ECO:0000259" key="14">
    <source>
        <dbReference type="PROSITE" id="PS50089"/>
    </source>
</evidence>
<proteinExistence type="inferred from homology"/>
<evidence type="ECO:0000256" key="13">
    <source>
        <dbReference type="PROSITE-ProRule" id="PRU00175"/>
    </source>
</evidence>
<evidence type="ECO:0000256" key="8">
    <source>
        <dbReference type="ARBA" id="ARBA00022723"/>
    </source>
</evidence>
<comment type="catalytic activity">
    <reaction evidence="1">
        <text>[E2 ubiquitin-conjugating enzyme]-S-ubiquitinyl-L-cysteine + [acceptor protein]-L-lysine = [E2 ubiquitin-conjugating enzyme]-L-cysteine + [acceptor protein]-N(6)-ubiquitinyl-L-lysine.</text>
        <dbReference type="EC" id="2.3.2.31"/>
    </reaction>
</comment>
<keyword evidence="9" id="KW-0677">Repeat</keyword>
<comment type="pathway">
    <text evidence="4">Protein modification; protein ubiquitination.</text>
</comment>
<dbReference type="InterPro" id="IPR017907">
    <property type="entry name" value="Znf_RING_CS"/>
</dbReference>